<dbReference type="Proteomes" id="UP001597469">
    <property type="component" value="Unassembled WGS sequence"/>
</dbReference>
<evidence type="ECO:0000313" key="1">
    <source>
        <dbReference type="EMBL" id="MFD2569779.1"/>
    </source>
</evidence>
<evidence type="ECO:0008006" key="3">
    <source>
        <dbReference type="Google" id="ProtNLM"/>
    </source>
</evidence>
<dbReference type="EMBL" id="JBHULN010000002">
    <property type="protein sequence ID" value="MFD2569779.1"/>
    <property type="molecule type" value="Genomic_DNA"/>
</dbReference>
<accession>A0ABW5LZR7</accession>
<evidence type="ECO:0000313" key="2">
    <source>
        <dbReference type="Proteomes" id="UP001597469"/>
    </source>
</evidence>
<keyword evidence="2" id="KW-1185">Reference proteome</keyword>
<reference evidence="2" key="1">
    <citation type="journal article" date="2019" name="Int. J. Syst. Evol. Microbiol.">
        <title>The Global Catalogue of Microorganisms (GCM) 10K type strain sequencing project: providing services to taxonomists for standard genome sequencing and annotation.</title>
        <authorList>
            <consortium name="The Broad Institute Genomics Platform"/>
            <consortium name="The Broad Institute Genome Sequencing Center for Infectious Disease"/>
            <person name="Wu L."/>
            <person name="Ma J."/>
        </authorList>
    </citation>
    <scope>NUCLEOTIDE SEQUENCE [LARGE SCALE GENOMIC DNA]</scope>
    <source>
        <strain evidence="2">KCTC 42805</strain>
    </source>
</reference>
<organism evidence="1 2">
    <name type="scientific">Spirosoma soli</name>
    <dbReference type="NCBI Taxonomy" id="1770529"/>
    <lineage>
        <taxon>Bacteria</taxon>
        <taxon>Pseudomonadati</taxon>
        <taxon>Bacteroidota</taxon>
        <taxon>Cytophagia</taxon>
        <taxon>Cytophagales</taxon>
        <taxon>Cytophagaceae</taxon>
        <taxon>Spirosoma</taxon>
    </lineage>
</organism>
<protein>
    <recommendedName>
        <fullName evidence="3">Hpt domain-containing protein</fullName>
    </recommendedName>
</protein>
<dbReference type="RefSeq" id="WP_381519401.1">
    <property type="nucleotide sequence ID" value="NZ_JBHULN010000002.1"/>
</dbReference>
<comment type="caution">
    <text evidence="1">The sequence shown here is derived from an EMBL/GenBank/DDBJ whole genome shotgun (WGS) entry which is preliminary data.</text>
</comment>
<gene>
    <name evidence="1" type="ORF">ACFSUS_03985</name>
</gene>
<name>A0ABW5LZR7_9BACT</name>
<sequence length="101" mass="11937">MTIEFSNQEIQTIRKYFNRIDAGETQKQLHGLHHEFPEWNTVFLLLRKLLAYGVYYTSQTGQEISYQELQAKTQKADDMLVNVHTHIGRFEQLLATYIAHH</sequence>
<proteinExistence type="predicted"/>